<evidence type="ECO:0000313" key="2">
    <source>
        <dbReference type="EMBL" id="JAG04277.1"/>
    </source>
</evidence>
<keyword evidence="1" id="KW-0472">Membrane</keyword>
<reference evidence="3" key="1">
    <citation type="journal article" date="2014" name="PLoS ONE">
        <title>Transcriptome-Based Identification of ABC Transporters in the Western Tarnished Plant Bug Lygus hesperus.</title>
        <authorList>
            <person name="Hull J.J."/>
            <person name="Chaney K."/>
            <person name="Geib S.M."/>
            <person name="Fabrick J.A."/>
            <person name="Brent C.S."/>
            <person name="Walsh D."/>
            <person name="Lavine L.C."/>
        </authorList>
    </citation>
    <scope>NUCLEOTIDE SEQUENCE</scope>
</reference>
<dbReference type="EMBL" id="GBHO01028120">
    <property type="protein sequence ID" value="JAG15484.1"/>
    <property type="molecule type" value="Transcribed_RNA"/>
</dbReference>
<proteinExistence type="predicted"/>
<reference evidence="3" key="2">
    <citation type="submission" date="2014-07" db="EMBL/GenBank/DDBJ databases">
        <authorList>
            <person name="Hull J."/>
        </authorList>
    </citation>
    <scope>NUCLEOTIDE SEQUENCE</scope>
</reference>
<dbReference type="EMBL" id="GBHO01032074">
    <property type="protein sequence ID" value="JAG11530.1"/>
    <property type="molecule type" value="Transcribed_RNA"/>
</dbReference>
<evidence type="ECO:0000256" key="1">
    <source>
        <dbReference type="SAM" id="Phobius"/>
    </source>
</evidence>
<dbReference type="EMBL" id="GBHO01039325">
    <property type="protein sequence ID" value="JAG04279.1"/>
    <property type="molecule type" value="Transcribed_RNA"/>
</dbReference>
<dbReference type="AlphaFoldDB" id="A0A0A9W915"/>
<sequence>MLSRQPFEMDCASLVMERSIHGIGIHLRVLIDGRILLLVRTANHIMPPPSRLATNEILQFLKMAVIKHCKVDNQIAKGNSFVAIATVAALLWFAIVSYIEKIFHSCIPPL</sequence>
<dbReference type="EMBL" id="GBHO01039327">
    <property type="protein sequence ID" value="JAG04277.1"/>
    <property type="molecule type" value="Transcribed_RNA"/>
</dbReference>
<name>A0A0A9W915_LYGHE</name>
<protein>
    <submittedName>
        <fullName evidence="3">Uncharacterized protein</fullName>
    </submittedName>
</protein>
<dbReference type="EMBL" id="GBHO01028117">
    <property type="protein sequence ID" value="JAG15487.1"/>
    <property type="molecule type" value="Transcribed_RNA"/>
</dbReference>
<gene>
    <name evidence="6" type="ORF">CM83_80084</name>
    <name evidence="7" type="ORF">CM83_80089</name>
    <name evidence="5" type="ORF">CM83_80093</name>
    <name evidence="2" type="ORF">CM83_80101</name>
    <name evidence="3" type="ORF">CM83_80105</name>
    <name evidence="4" type="ORF">CM83_80106</name>
</gene>
<accession>A0A0A9W915</accession>
<keyword evidence="1" id="KW-0812">Transmembrane</keyword>
<evidence type="ECO:0000313" key="4">
    <source>
        <dbReference type="EMBL" id="JAG04280.1"/>
    </source>
</evidence>
<keyword evidence="1" id="KW-1133">Transmembrane helix</keyword>
<evidence type="ECO:0000313" key="3">
    <source>
        <dbReference type="EMBL" id="JAG04279.1"/>
    </source>
</evidence>
<evidence type="ECO:0000313" key="6">
    <source>
        <dbReference type="EMBL" id="JAG15484.1"/>
    </source>
</evidence>
<evidence type="ECO:0000313" key="7">
    <source>
        <dbReference type="EMBL" id="JAG15487.1"/>
    </source>
</evidence>
<feature type="transmembrane region" description="Helical" evidence="1">
    <location>
        <begin position="80"/>
        <end position="99"/>
    </location>
</feature>
<evidence type="ECO:0000313" key="5">
    <source>
        <dbReference type="EMBL" id="JAG11530.1"/>
    </source>
</evidence>
<dbReference type="EMBL" id="GBHO01039324">
    <property type="protein sequence ID" value="JAG04280.1"/>
    <property type="molecule type" value="Transcribed_RNA"/>
</dbReference>
<organism evidence="3">
    <name type="scientific">Lygus hesperus</name>
    <name type="common">Western plant bug</name>
    <dbReference type="NCBI Taxonomy" id="30085"/>
    <lineage>
        <taxon>Eukaryota</taxon>
        <taxon>Metazoa</taxon>
        <taxon>Ecdysozoa</taxon>
        <taxon>Arthropoda</taxon>
        <taxon>Hexapoda</taxon>
        <taxon>Insecta</taxon>
        <taxon>Pterygota</taxon>
        <taxon>Neoptera</taxon>
        <taxon>Paraneoptera</taxon>
        <taxon>Hemiptera</taxon>
        <taxon>Heteroptera</taxon>
        <taxon>Panheteroptera</taxon>
        <taxon>Cimicomorpha</taxon>
        <taxon>Miridae</taxon>
        <taxon>Mirini</taxon>
        <taxon>Lygus</taxon>
    </lineage>
</organism>